<dbReference type="AlphaFoldDB" id="A0A495VVV8"/>
<evidence type="ECO:0000313" key="6">
    <source>
        <dbReference type="EMBL" id="RKT53581.1"/>
    </source>
</evidence>
<dbReference type="InterPro" id="IPR029063">
    <property type="entry name" value="SAM-dependent_MTases_sf"/>
</dbReference>
<keyword evidence="7" id="KW-1185">Reference proteome</keyword>
<keyword evidence="3" id="KW-0238">DNA-binding</keyword>
<evidence type="ECO:0000259" key="5">
    <source>
        <dbReference type="Pfam" id="PF02384"/>
    </source>
</evidence>
<dbReference type="InterPro" id="IPR052916">
    <property type="entry name" value="Type-I_RE_MTase_Subunit"/>
</dbReference>
<feature type="domain" description="Type I restriction modification DNA specificity" evidence="4">
    <location>
        <begin position="550"/>
        <end position="724"/>
    </location>
</feature>
<evidence type="ECO:0000259" key="4">
    <source>
        <dbReference type="Pfam" id="PF01420"/>
    </source>
</evidence>
<dbReference type="SUPFAM" id="SSF53335">
    <property type="entry name" value="S-adenosyl-L-methionine-dependent methyltransferases"/>
    <property type="match status" value="1"/>
</dbReference>
<dbReference type="PRINTS" id="PR00507">
    <property type="entry name" value="N12N6MTFRASE"/>
</dbReference>
<dbReference type="InterPro" id="IPR000055">
    <property type="entry name" value="Restrct_endonuc_typeI_TRD"/>
</dbReference>
<dbReference type="PROSITE" id="PS00092">
    <property type="entry name" value="N6_MTASE"/>
    <property type="match status" value="1"/>
</dbReference>
<dbReference type="Pfam" id="PF02384">
    <property type="entry name" value="N6_Mtase"/>
    <property type="match status" value="1"/>
</dbReference>
<comment type="similarity">
    <text evidence="1">Belongs to the type-I restriction system S methylase family.</text>
</comment>
<dbReference type="InterPro" id="IPR002052">
    <property type="entry name" value="DNA_methylase_N6_adenine_CS"/>
</dbReference>
<dbReference type="Gene3D" id="3.40.50.150">
    <property type="entry name" value="Vaccinia Virus protein VP39"/>
    <property type="match status" value="1"/>
</dbReference>
<dbReference type="GO" id="GO:0008170">
    <property type="term" value="F:N-methyltransferase activity"/>
    <property type="evidence" value="ECO:0007669"/>
    <property type="project" value="InterPro"/>
</dbReference>
<dbReference type="SUPFAM" id="SSF116734">
    <property type="entry name" value="DNA methylase specificity domain"/>
    <property type="match status" value="1"/>
</dbReference>
<dbReference type="InterPro" id="IPR036388">
    <property type="entry name" value="WH-like_DNA-bd_sf"/>
</dbReference>
<dbReference type="Proteomes" id="UP000282084">
    <property type="component" value="Unassembled WGS sequence"/>
</dbReference>
<sequence>MVGQQAADGQLVSRAEVARLAGVRRPAVTNWERRHADFPRAVRSGENEYFRLAEVVAWLAGRPVPSGALAQGEALGTTYGDRVRRKLGAAPVGTGSAPSVLVEEASQEDVVKLIGPLAARVRGAAPMADYLSLIFALLLLRSNAATPPPAGVDTADAVRRWLRFVGDAADKELRQRGLQPGMLLSVMQLQPRRDDLAEVVRLSSRLGPAGFRRLLDLYEADRRIPPRASFTPPGVTRLMAELVLLDADGPVDVYDPYVRGGELLAAVVEASSGRGGEVRPVLFGRGRNEESLRLAGVNLAVHGTSAQLTTSAGAPWCDHRGRERKAHLILTNPPFNDDETGAECEVGWTYGDPPAGNANFAWLQHILDSLDEGGRAVVLMPNNAAVSERERVIRKEMVGRSVIECVIALPPQLFTGTPIAAALWLLRTPAAEPREVLFLDAGQRGVKKAGRRTLTEQDVTDLVRAVRAWRSDSVVEEGVAGSAGPDRIELNGYSVHPSDYVSTGSARARAGISDVHGKLSRLYHLARDADSRLGELNLDRLVTGLSNRNPKPWKRVPLTSLCQIQAGPSYSRLGAQTRTAQGTVPLVLPKHIRDRRIVAAGDELVGEEIAVRLPRFRLAAGDIVCVRTGSTGASALVTEDQAGWLCTTNLLRLHDLDSEIDSHYLLAYLSSPEVVEWIRNRSKAASAVTSINVATLGQLPVVVPPEEEQRRIGIALTVLDEQIAAYRELADTTRRLHTTLSDHLLSTPN</sequence>
<organism evidence="6 7">
    <name type="scientific">Saccharothrix australiensis</name>
    <dbReference type="NCBI Taxonomy" id="2072"/>
    <lineage>
        <taxon>Bacteria</taxon>
        <taxon>Bacillati</taxon>
        <taxon>Actinomycetota</taxon>
        <taxon>Actinomycetes</taxon>
        <taxon>Pseudonocardiales</taxon>
        <taxon>Pseudonocardiaceae</taxon>
        <taxon>Saccharothrix</taxon>
    </lineage>
</organism>
<dbReference type="EMBL" id="RBXO01000001">
    <property type="protein sequence ID" value="RKT53581.1"/>
    <property type="molecule type" value="Genomic_DNA"/>
</dbReference>
<dbReference type="GO" id="GO:0009307">
    <property type="term" value="P:DNA restriction-modification system"/>
    <property type="evidence" value="ECO:0007669"/>
    <property type="project" value="UniProtKB-KW"/>
</dbReference>
<gene>
    <name evidence="6" type="ORF">C8E97_2149</name>
</gene>
<feature type="domain" description="DNA methylase adenine-specific" evidence="5">
    <location>
        <begin position="230"/>
        <end position="504"/>
    </location>
</feature>
<dbReference type="PANTHER" id="PTHR42998:SF1">
    <property type="entry name" value="TYPE I RESTRICTION ENZYME HINDI METHYLASE SUBUNIT"/>
    <property type="match status" value="1"/>
</dbReference>
<evidence type="ECO:0000256" key="3">
    <source>
        <dbReference type="ARBA" id="ARBA00023125"/>
    </source>
</evidence>
<dbReference type="PANTHER" id="PTHR42998">
    <property type="entry name" value="TYPE I RESTRICTION ENZYME HINDVIIP M PROTEIN-RELATED"/>
    <property type="match status" value="1"/>
</dbReference>
<dbReference type="InterPro" id="IPR003356">
    <property type="entry name" value="DNA_methylase_A-5"/>
</dbReference>
<dbReference type="Gene3D" id="3.90.220.20">
    <property type="entry name" value="DNA methylase specificity domains"/>
    <property type="match status" value="1"/>
</dbReference>
<dbReference type="Pfam" id="PF01420">
    <property type="entry name" value="Methylase_S"/>
    <property type="match status" value="1"/>
</dbReference>
<evidence type="ECO:0000256" key="2">
    <source>
        <dbReference type="ARBA" id="ARBA00022747"/>
    </source>
</evidence>
<proteinExistence type="inferred from homology"/>
<accession>A0A495VVV8</accession>
<dbReference type="Gene3D" id="1.10.10.10">
    <property type="entry name" value="Winged helix-like DNA-binding domain superfamily/Winged helix DNA-binding domain"/>
    <property type="match status" value="1"/>
</dbReference>
<protein>
    <submittedName>
        <fullName evidence="6">Type I restriction enzyme M protein</fullName>
    </submittedName>
</protein>
<dbReference type="CDD" id="cd16961">
    <property type="entry name" value="RMtype1_S_TRD-CR_like"/>
    <property type="match status" value="1"/>
</dbReference>
<evidence type="ECO:0000256" key="1">
    <source>
        <dbReference type="ARBA" id="ARBA00010923"/>
    </source>
</evidence>
<dbReference type="InterPro" id="IPR044946">
    <property type="entry name" value="Restrct_endonuc_typeI_TRD_sf"/>
</dbReference>
<dbReference type="GO" id="GO:0003677">
    <property type="term" value="F:DNA binding"/>
    <property type="evidence" value="ECO:0007669"/>
    <property type="project" value="UniProtKB-KW"/>
</dbReference>
<comment type="caution">
    <text evidence="6">The sequence shown here is derived from an EMBL/GenBank/DDBJ whole genome shotgun (WGS) entry which is preliminary data.</text>
</comment>
<dbReference type="RefSeq" id="WP_121003965.1">
    <property type="nucleotide sequence ID" value="NZ_RBXO01000001.1"/>
</dbReference>
<dbReference type="OrthoDB" id="9784823at2"/>
<evidence type="ECO:0000313" key="7">
    <source>
        <dbReference type="Proteomes" id="UP000282084"/>
    </source>
</evidence>
<dbReference type="GO" id="GO:0032259">
    <property type="term" value="P:methylation"/>
    <property type="evidence" value="ECO:0007669"/>
    <property type="project" value="InterPro"/>
</dbReference>
<reference evidence="6 7" key="1">
    <citation type="submission" date="2018-10" db="EMBL/GenBank/DDBJ databases">
        <title>Sequencing the genomes of 1000 actinobacteria strains.</title>
        <authorList>
            <person name="Klenk H.-P."/>
        </authorList>
    </citation>
    <scope>NUCLEOTIDE SEQUENCE [LARGE SCALE GENOMIC DNA]</scope>
    <source>
        <strain evidence="6 7">DSM 43800</strain>
    </source>
</reference>
<keyword evidence="2" id="KW-0680">Restriction system</keyword>
<name>A0A495VVV8_9PSEU</name>